<dbReference type="InterPro" id="IPR008254">
    <property type="entry name" value="Flavodoxin/NO_synth"/>
</dbReference>
<dbReference type="EMBL" id="JAMFTH010000001">
    <property type="protein sequence ID" value="MCP8899176.1"/>
    <property type="molecule type" value="Genomic_DNA"/>
</dbReference>
<sequence length="148" mass="15744">MTRIQILVGSEMGTAEMVAASAKDYLEGAGFDAVVNPLPEISDITDHPDDLLLVCTSNTGAGDLPGNIQPLYLSLVREFPAIAGRRYGVINLGDSSYTTFGEAGRAIDHALSELGAERVGEPLVLDACSGEDPEQEALDWLPQWVAQL</sequence>
<keyword evidence="3" id="KW-0288">FMN</keyword>
<name>A0A9X2HZ58_9GAMM</name>
<dbReference type="PRINTS" id="PR00369">
    <property type="entry name" value="FLAVODOXIN"/>
</dbReference>
<feature type="domain" description="Flavodoxin-like" evidence="5">
    <location>
        <begin position="4"/>
        <end position="148"/>
    </location>
</feature>
<dbReference type="InterPro" id="IPR001094">
    <property type="entry name" value="Flavdoxin-like"/>
</dbReference>
<comment type="caution">
    <text evidence="6">The sequence shown here is derived from an EMBL/GenBank/DDBJ whole genome shotgun (WGS) entry which is preliminary data.</text>
</comment>
<dbReference type="GO" id="GO:0010181">
    <property type="term" value="F:FMN binding"/>
    <property type="evidence" value="ECO:0007669"/>
    <property type="project" value="InterPro"/>
</dbReference>
<protein>
    <submittedName>
        <fullName evidence="6">Flavodoxin domain-containing protein</fullName>
    </submittedName>
</protein>
<organism evidence="6 7">
    <name type="scientific">Gilvimarinus xylanilyticus</name>
    <dbReference type="NCBI Taxonomy" id="2944139"/>
    <lineage>
        <taxon>Bacteria</taxon>
        <taxon>Pseudomonadati</taxon>
        <taxon>Pseudomonadota</taxon>
        <taxon>Gammaproteobacteria</taxon>
        <taxon>Cellvibrionales</taxon>
        <taxon>Cellvibrionaceae</taxon>
        <taxon>Gilvimarinus</taxon>
    </lineage>
</organism>
<accession>A0A9X2HZ58</accession>
<dbReference type="SUPFAM" id="SSF52218">
    <property type="entry name" value="Flavoproteins"/>
    <property type="match status" value="1"/>
</dbReference>
<dbReference type="InterPro" id="IPR029039">
    <property type="entry name" value="Flavoprotein-like_sf"/>
</dbReference>
<keyword evidence="4" id="KW-0249">Electron transport</keyword>
<keyword evidence="4" id="KW-0813">Transport</keyword>
<keyword evidence="7" id="KW-1185">Reference proteome</keyword>
<dbReference type="Gene3D" id="3.40.50.360">
    <property type="match status" value="1"/>
</dbReference>
<dbReference type="PANTHER" id="PTHR19384:SF128">
    <property type="entry name" value="NADPH OXIDOREDUCTASE A"/>
    <property type="match status" value="1"/>
</dbReference>
<dbReference type="Pfam" id="PF00258">
    <property type="entry name" value="Flavodoxin_1"/>
    <property type="match status" value="1"/>
</dbReference>
<dbReference type="GO" id="GO:0050660">
    <property type="term" value="F:flavin adenine dinucleotide binding"/>
    <property type="evidence" value="ECO:0007669"/>
    <property type="project" value="TreeGrafter"/>
</dbReference>
<dbReference type="PROSITE" id="PS50902">
    <property type="entry name" value="FLAVODOXIN_LIKE"/>
    <property type="match status" value="1"/>
</dbReference>
<evidence type="ECO:0000313" key="6">
    <source>
        <dbReference type="EMBL" id="MCP8899176.1"/>
    </source>
</evidence>
<dbReference type="GO" id="GO:0005829">
    <property type="term" value="C:cytosol"/>
    <property type="evidence" value="ECO:0007669"/>
    <property type="project" value="TreeGrafter"/>
</dbReference>
<evidence type="ECO:0000256" key="3">
    <source>
        <dbReference type="ARBA" id="ARBA00022643"/>
    </source>
</evidence>
<evidence type="ECO:0000259" key="5">
    <source>
        <dbReference type="PROSITE" id="PS50902"/>
    </source>
</evidence>
<dbReference type="AlphaFoldDB" id="A0A9X2HZ58"/>
<evidence type="ECO:0000256" key="1">
    <source>
        <dbReference type="ARBA" id="ARBA00001917"/>
    </source>
</evidence>
<dbReference type="GO" id="GO:0016491">
    <property type="term" value="F:oxidoreductase activity"/>
    <property type="evidence" value="ECO:0007669"/>
    <property type="project" value="TreeGrafter"/>
</dbReference>
<dbReference type="PANTHER" id="PTHR19384">
    <property type="entry name" value="NITRIC OXIDE SYNTHASE-RELATED"/>
    <property type="match status" value="1"/>
</dbReference>
<dbReference type="RefSeq" id="WP_253967433.1">
    <property type="nucleotide sequence ID" value="NZ_JAMFTH010000001.1"/>
</dbReference>
<evidence type="ECO:0000256" key="2">
    <source>
        <dbReference type="ARBA" id="ARBA00022630"/>
    </source>
</evidence>
<evidence type="ECO:0000256" key="4">
    <source>
        <dbReference type="ARBA" id="ARBA00022982"/>
    </source>
</evidence>
<proteinExistence type="predicted"/>
<reference evidence="6" key="2">
    <citation type="submission" date="2023-01" db="EMBL/GenBank/DDBJ databases">
        <title>Gilvimarinus xylanilyticus HB14 isolated from Caulerpa lentillifera aquaculture base in Hainan, China.</title>
        <authorList>
            <person name="Zhang Y.-J."/>
        </authorList>
    </citation>
    <scope>NUCLEOTIDE SEQUENCE</scope>
    <source>
        <strain evidence="6">HB14</strain>
    </source>
</reference>
<reference evidence="6" key="1">
    <citation type="submission" date="2022-05" db="EMBL/GenBank/DDBJ databases">
        <authorList>
            <person name="Sun H.-N."/>
        </authorList>
    </citation>
    <scope>NUCLEOTIDE SEQUENCE</scope>
    <source>
        <strain evidence="6">HB14</strain>
    </source>
</reference>
<dbReference type="Proteomes" id="UP001139319">
    <property type="component" value="Unassembled WGS sequence"/>
</dbReference>
<keyword evidence="2" id="KW-0285">Flavoprotein</keyword>
<gene>
    <name evidence="6" type="ORF">M6D89_07705</name>
</gene>
<comment type="cofactor">
    <cofactor evidence="1">
        <name>FMN</name>
        <dbReference type="ChEBI" id="CHEBI:58210"/>
    </cofactor>
</comment>
<evidence type="ECO:0000313" key="7">
    <source>
        <dbReference type="Proteomes" id="UP001139319"/>
    </source>
</evidence>